<organism evidence="2 3">
    <name type="scientific">Parazoarcus communis SWub3 = DSM 12120</name>
    <dbReference type="NCBI Taxonomy" id="1121029"/>
    <lineage>
        <taxon>Bacteria</taxon>
        <taxon>Pseudomonadati</taxon>
        <taxon>Pseudomonadota</taxon>
        <taxon>Betaproteobacteria</taxon>
        <taxon>Rhodocyclales</taxon>
        <taxon>Zoogloeaceae</taxon>
        <taxon>Parazoarcus</taxon>
    </lineage>
</organism>
<gene>
    <name evidence="2" type="ORF">DNK49_12435</name>
</gene>
<dbReference type="RefSeq" id="WP_110524970.1">
    <property type="nucleotide sequence ID" value="NZ_QKOE01000007.1"/>
</dbReference>
<evidence type="ECO:0000313" key="2">
    <source>
        <dbReference type="EMBL" id="PZA16445.1"/>
    </source>
</evidence>
<evidence type="ECO:0000256" key="1">
    <source>
        <dbReference type="SAM" id="MobiDB-lite"/>
    </source>
</evidence>
<dbReference type="EMBL" id="QKOE01000007">
    <property type="protein sequence ID" value="PZA16445.1"/>
    <property type="molecule type" value="Genomic_DNA"/>
</dbReference>
<accession>A0A323UVF7</accession>
<proteinExistence type="predicted"/>
<reference evidence="2 3" key="1">
    <citation type="submission" date="2018-06" db="EMBL/GenBank/DDBJ databases">
        <title>Azoarcus communis strain SWub3 genome.</title>
        <authorList>
            <person name="Zorraquino Salvo V."/>
            <person name="Toubiana D."/>
            <person name="Blumwald E."/>
        </authorList>
    </citation>
    <scope>NUCLEOTIDE SEQUENCE [LARGE SCALE GENOMIC DNA]</scope>
    <source>
        <strain evidence="2 3">SWub3</strain>
    </source>
</reference>
<name>A0A323UVF7_9RHOO</name>
<feature type="region of interest" description="Disordered" evidence="1">
    <location>
        <begin position="48"/>
        <end position="68"/>
    </location>
</feature>
<evidence type="ECO:0000313" key="3">
    <source>
        <dbReference type="Proteomes" id="UP000248259"/>
    </source>
</evidence>
<sequence>MMLLDNGANQALKDNRFELTPLELALKLQSEDKIQIDRSAVIAILRNTDSAAQRSGSPAMRDETARRR</sequence>
<dbReference type="AlphaFoldDB" id="A0A323UVF7"/>
<keyword evidence="3" id="KW-1185">Reference proteome</keyword>
<comment type="caution">
    <text evidence="2">The sequence shown here is derived from an EMBL/GenBank/DDBJ whole genome shotgun (WGS) entry which is preliminary data.</text>
</comment>
<protein>
    <submittedName>
        <fullName evidence="2">Uncharacterized protein</fullName>
    </submittedName>
</protein>
<dbReference type="Proteomes" id="UP000248259">
    <property type="component" value="Unassembled WGS sequence"/>
</dbReference>